<dbReference type="InParanoid" id="A0A194RQV3"/>
<dbReference type="InterPro" id="IPR002350">
    <property type="entry name" value="Kazal_dom"/>
</dbReference>
<sequence>MGRIWFPNKRNLQLLLCYGMNSPSALAYQGGRCSPSEPSAFHKHSRVWRGTEAASIPFLRPPHIADLRYVTEKSAEVQNPVQIIHGRVREGVPPPLCAGRCAAPPAGPVCAFDAAGTARTFATLCELEAVSCRESTYYAITSLGEC</sequence>
<gene>
    <name evidence="2" type="ORF">RR48_07378</name>
</gene>
<dbReference type="AlphaFoldDB" id="A0A194RQV3"/>
<name>A0A194RQV3_PAPMA</name>
<dbReference type="EMBL" id="KQ459833">
    <property type="protein sequence ID" value="KPJ19779.1"/>
    <property type="molecule type" value="Genomic_DNA"/>
</dbReference>
<dbReference type="Pfam" id="PF07648">
    <property type="entry name" value="Kazal_2"/>
    <property type="match status" value="1"/>
</dbReference>
<evidence type="ECO:0000313" key="2">
    <source>
        <dbReference type="EMBL" id="KPJ19779.1"/>
    </source>
</evidence>
<keyword evidence="3" id="KW-1185">Reference proteome</keyword>
<proteinExistence type="predicted"/>
<protein>
    <recommendedName>
        <fullName evidence="1">Kazal-like domain-containing protein</fullName>
    </recommendedName>
</protein>
<accession>A0A194RQV3</accession>
<evidence type="ECO:0000259" key="1">
    <source>
        <dbReference type="Pfam" id="PF07648"/>
    </source>
</evidence>
<organism evidence="2 3">
    <name type="scientific">Papilio machaon</name>
    <name type="common">Old World swallowtail butterfly</name>
    <dbReference type="NCBI Taxonomy" id="76193"/>
    <lineage>
        <taxon>Eukaryota</taxon>
        <taxon>Metazoa</taxon>
        <taxon>Ecdysozoa</taxon>
        <taxon>Arthropoda</taxon>
        <taxon>Hexapoda</taxon>
        <taxon>Insecta</taxon>
        <taxon>Pterygota</taxon>
        <taxon>Neoptera</taxon>
        <taxon>Endopterygota</taxon>
        <taxon>Lepidoptera</taxon>
        <taxon>Glossata</taxon>
        <taxon>Ditrysia</taxon>
        <taxon>Papilionoidea</taxon>
        <taxon>Papilionidae</taxon>
        <taxon>Papilioninae</taxon>
        <taxon>Papilio</taxon>
    </lineage>
</organism>
<reference evidence="2 3" key="1">
    <citation type="journal article" date="2015" name="Nat. Commun.">
        <title>Outbred genome sequencing and CRISPR/Cas9 gene editing in butterflies.</title>
        <authorList>
            <person name="Li X."/>
            <person name="Fan D."/>
            <person name="Zhang W."/>
            <person name="Liu G."/>
            <person name="Zhang L."/>
            <person name="Zhao L."/>
            <person name="Fang X."/>
            <person name="Chen L."/>
            <person name="Dong Y."/>
            <person name="Chen Y."/>
            <person name="Ding Y."/>
            <person name="Zhao R."/>
            <person name="Feng M."/>
            <person name="Zhu Y."/>
            <person name="Feng Y."/>
            <person name="Jiang X."/>
            <person name="Zhu D."/>
            <person name="Xiang H."/>
            <person name="Feng X."/>
            <person name="Li S."/>
            <person name="Wang J."/>
            <person name="Zhang G."/>
            <person name="Kronforst M.R."/>
            <person name="Wang W."/>
        </authorList>
    </citation>
    <scope>NUCLEOTIDE SEQUENCE [LARGE SCALE GENOMIC DNA]</scope>
    <source>
        <strain evidence="2">Ya'a_city_454_Pm</strain>
        <tissue evidence="2">Whole body</tissue>
    </source>
</reference>
<feature type="domain" description="Kazal-like" evidence="1">
    <location>
        <begin position="97"/>
        <end position="146"/>
    </location>
</feature>
<dbReference type="Proteomes" id="UP000053240">
    <property type="component" value="Unassembled WGS sequence"/>
</dbReference>
<dbReference type="Gene3D" id="3.30.60.30">
    <property type="match status" value="1"/>
</dbReference>
<evidence type="ECO:0000313" key="3">
    <source>
        <dbReference type="Proteomes" id="UP000053240"/>
    </source>
</evidence>